<keyword evidence="3" id="KW-1185">Reference proteome</keyword>
<dbReference type="Proteomes" id="UP001341840">
    <property type="component" value="Unassembled WGS sequence"/>
</dbReference>
<protein>
    <submittedName>
        <fullName evidence="2">Uncharacterized protein</fullName>
    </submittedName>
</protein>
<feature type="region of interest" description="Disordered" evidence="1">
    <location>
        <begin position="110"/>
        <end position="130"/>
    </location>
</feature>
<evidence type="ECO:0000313" key="2">
    <source>
        <dbReference type="EMBL" id="MED6196312.1"/>
    </source>
</evidence>
<evidence type="ECO:0000313" key="3">
    <source>
        <dbReference type="Proteomes" id="UP001341840"/>
    </source>
</evidence>
<dbReference type="EMBL" id="JASCZI010211736">
    <property type="protein sequence ID" value="MED6196312.1"/>
    <property type="molecule type" value="Genomic_DNA"/>
</dbReference>
<proteinExistence type="predicted"/>
<gene>
    <name evidence="2" type="ORF">PIB30_046266</name>
</gene>
<sequence length="130" mass="13554">MSEHHSCNFQVSPDHHHLVFLRRRQHPPLMVVHSHSSLLLHYPSSSLLINPPVVVAAHSGSSQLVTSPSPLVTLPRGLGESSRRLPVIAASSGVAAVGVMVTSGGACQDLGSDPSGPVGVHQGPMGSIQK</sequence>
<reference evidence="2 3" key="1">
    <citation type="journal article" date="2023" name="Plants (Basel)">
        <title>Bridging the Gap: Combining Genomics and Transcriptomics Approaches to Understand Stylosanthes scabra, an Orphan Legume from the Brazilian Caatinga.</title>
        <authorList>
            <person name="Ferreira-Neto J.R.C."/>
            <person name="da Silva M.D."/>
            <person name="Binneck E."/>
            <person name="de Melo N.F."/>
            <person name="da Silva R.H."/>
            <person name="de Melo A.L.T.M."/>
            <person name="Pandolfi V."/>
            <person name="Bustamante F.O."/>
            <person name="Brasileiro-Vidal A.C."/>
            <person name="Benko-Iseppon A.M."/>
        </authorList>
    </citation>
    <scope>NUCLEOTIDE SEQUENCE [LARGE SCALE GENOMIC DNA]</scope>
    <source>
        <tissue evidence="2">Leaves</tissue>
    </source>
</reference>
<comment type="caution">
    <text evidence="2">The sequence shown here is derived from an EMBL/GenBank/DDBJ whole genome shotgun (WGS) entry which is preliminary data.</text>
</comment>
<name>A0ABU6XE97_9FABA</name>
<organism evidence="2 3">
    <name type="scientific">Stylosanthes scabra</name>
    <dbReference type="NCBI Taxonomy" id="79078"/>
    <lineage>
        <taxon>Eukaryota</taxon>
        <taxon>Viridiplantae</taxon>
        <taxon>Streptophyta</taxon>
        <taxon>Embryophyta</taxon>
        <taxon>Tracheophyta</taxon>
        <taxon>Spermatophyta</taxon>
        <taxon>Magnoliopsida</taxon>
        <taxon>eudicotyledons</taxon>
        <taxon>Gunneridae</taxon>
        <taxon>Pentapetalae</taxon>
        <taxon>rosids</taxon>
        <taxon>fabids</taxon>
        <taxon>Fabales</taxon>
        <taxon>Fabaceae</taxon>
        <taxon>Papilionoideae</taxon>
        <taxon>50 kb inversion clade</taxon>
        <taxon>dalbergioids sensu lato</taxon>
        <taxon>Dalbergieae</taxon>
        <taxon>Pterocarpus clade</taxon>
        <taxon>Stylosanthes</taxon>
    </lineage>
</organism>
<evidence type="ECO:0000256" key="1">
    <source>
        <dbReference type="SAM" id="MobiDB-lite"/>
    </source>
</evidence>
<accession>A0ABU6XE97</accession>
<feature type="non-terminal residue" evidence="2">
    <location>
        <position position="130"/>
    </location>
</feature>